<evidence type="ECO:0000313" key="3">
    <source>
        <dbReference type="RefSeq" id="XP_045560156.1"/>
    </source>
</evidence>
<feature type="domain" description="Integrase p58-like C-terminal" evidence="1">
    <location>
        <begin position="32"/>
        <end position="65"/>
    </location>
</feature>
<gene>
    <name evidence="3" type="primary">LOC123729319</name>
</gene>
<reference evidence="3" key="1">
    <citation type="submission" date="2025-08" db="UniProtKB">
        <authorList>
            <consortium name="RefSeq"/>
        </authorList>
    </citation>
    <scope>IDENTIFICATION</scope>
</reference>
<dbReference type="PANTHER" id="PTHR37984:SF5">
    <property type="entry name" value="PROTEIN NYNRIN-LIKE"/>
    <property type="match status" value="1"/>
</dbReference>
<dbReference type="Pfam" id="PF22938">
    <property type="entry name" value="Integrase_p58_C"/>
    <property type="match status" value="1"/>
</dbReference>
<evidence type="ECO:0000313" key="2">
    <source>
        <dbReference type="Proteomes" id="UP001652741"/>
    </source>
</evidence>
<dbReference type="InterPro" id="IPR050951">
    <property type="entry name" value="Retrovirus_Pol_polyprotein"/>
</dbReference>
<keyword evidence="2" id="KW-1185">Reference proteome</keyword>
<dbReference type="Gene3D" id="3.10.10.10">
    <property type="entry name" value="HIV Type 1 Reverse Transcriptase, subunit A, domain 1"/>
    <property type="match status" value="1"/>
</dbReference>
<name>A0ABM3DMZ0_SALSA</name>
<dbReference type="InterPro" id="IPR054465">
    <property type="entry name" value="Integrase_p58-like_C"/>
</dbReference>
<evidence type="ECO:0000259" key="1">
    <source>
        <dbReference type="Pfam" id="PF22938"/>
    </source>
</evidence>
<organism evidence="2 3">
    <name type="scientific">Salmo salar</name>
    <name type="common">Atlantic salmon</name>
    <dbReference type="NCBI Taxonomy" id="8030"/>
    <lineage>
        <taxon>Eukaryota</taxon>
        <taxon>Metazoa</taxon>
        <taxon>Chordata</taxon>
        <taxon>Craniata</taxon>
        <taxon>Vertebrata</taxon>
        <taxon>Euteleostomi</taxon>
        <taxon>Actinopterygii</taxon>
        <taxon>Neopterygii</taxon>
        <taxon>Teleostei</taxon>
        <taxon>Protacanthopterygii</taxon>
        <taxon>Salmoniformes</taxon>
        <taxon>Salmonidae</taxon>
        <taxon>Salmoninae</taxon>
        <taxon>Salmo</taxon>
    </lineage>
</organism>
<protein>
    <recommendedName>
        <fullName evidence="1">Integrase p58-like C-terminal domain-containing protein</fullName>
    </recommendedName>
</protein>
<sequence>MTSTLATEFEPGKKVLLLLPLSTSKLLAQWQGPYLIGRKMVPVSYEVLHPDKGKEKQIYHVNLLKAWEEKEELSKGKSFVVRRVEEEDESDGITEAWKGRAEVILAHLQENKQDELKQLFGKYPALFSQRPGRTKVLEHIIRLKPGQNPVPQHPYHVPERLVVALKEEVHTMIEMDVVEPSSSEWSSPIVIVPKKDGSLRAKDDGLFRSERWL</sequence>
<dbReference type="Proteomes" id="UP001652741">
    <property type="component" value="Chromosome ssa20"/>
</dbReference>
<proteinExistence type="predicted"/>
<dbReference type="InterPro" id="IPR043502">
    <property type="entry name" value="DNA/RNA_pol_sf"/>
</dbReference>
<dbReference type="SUPFAM" id="SSF56672">
    <property type="entry name" value="DNA/RNA polymerases"/>
    <property type="match status" value="1"/>
</dbReference>
<dbReference type="RefSeq" id="XP_045560156.1">
    <property type="nucleotide sequence ID" value="XM_045704200.1"/>
</dbReference>
<dbReference type="GeneID" id="123729319"/>
<dbReference type="PANTHER" id="PTHR37984">
    <property type="entry name" value="PROTEIN CBG26694"/>
    <property type="match status" value="1"/>
</dbReference>
<accession>A0ABM3DMZ0</accession>